<dbReference type="STRING" id="5286.A0A0K3CB39"/>
<evidence type="ECO:0000313" key="12">
    <source>
        <dbReference type="Proteomes" id="UP000239560"/>
    </source>
</evidence>
<name>A0A0K3CB39_RHOTO</name>
<comment type="subcellular location">
    <subcellularLocation>
        <location evidence="1">Endoplasmic reticulum membrane</location>
        <topology evidence="1">Multi-pass membrane protein</topology>
    </subcellularLocation>
</comment>
<evidence type="ECO:0000313" key="9">
    <source>
        <dbReference type="EMBL" id="CTR05847.1"/>
    </source>
</evidence>
<dbReference type="AlphaFoldDB" id="A0A0K3CB39"/>
<evidence type="ECO:0000313" key="11">
    <source>
        <dbReference type="Proteomes" id="UP000199069"/>
    </source>
</evidence>
<dbReference type="Proteomes" id="UP000199069">
    <property type="component" value="Unassembled WGS sequence"/>
</dbReference>
<evidence type="ECO:0000256" key="8">
    <source>
        <dbReference type="SAM" id="Phobius"/>
    </source>
</evidence>
<dbReference type="EMBL" id="CWKI01000003">
    <property type="protein sequence ID" value="CTR05847.1"/>
    <property type="molecule type" value="Genomic_DNA"/>
</dbReference>
<evidence type="ECO:0000256" key="1">
    <source>
        <dbReference type="ARBA" id="ARBA00004477"/>
    </source>
</evidence>
<proteinExistence type="inferred from homology"/>
<evidence type="ECO:0000256" key="3">
    <source>
        <dbReference type="ARBA" id="ARBA00020820"/>
    </source>
</evidence>
<evidence type="ECO:0000256" key="2">
    <source>
        <dbReference type="ARBA" id="ARBA00007715"/>
    </source>
</evidence>
<protein>
    <recommendedName>
        <fullName evidence="3">ER membrane protein complex subunit 4</fullName>
    </recommendedName>
</protein>
<sequence>MGSGAIGRSGFSRVRQIVWQAIQAQRATASVKSRTNLLEEESPHPGLCHQPAHPARMDRWVLDYTATSTSKTVKVADPPGSTPALAVKPSAKNATSLIKPSPVDLDALRQQKAWELAFAPAKNVPMQAFMMYMTGGGIQIFSIMSVWFLFKQAFGGMMGVQQVFAPFDAAVKAKAAHSKADPPSFLFQKVVYVLCQFALVAVGLWKCRSMGILPDSAADWAPLLGRPVAPPVQPLGIRIEPLTRPS</sequence>
<keyword evidence="11" id="KW-1185">Reference proteome</keyword>
<organism evidence="9 11">
    <name type="scientific">Rhodotorula toruloides</name>
    <name type="common">Yeast</name>
    <name type="synonym">Rhodosporidium toruloides</name>
    <dbReference type="NCBI Taxonomy" id="5286"/>
    <lineage>
        <taxon>Eukaryota</taxon>
        <taxon>Fungi</taxon>
        <taxon>Dikarya</taxon>
        <taxon>Basidiomycota</taxon>
        <taxon>Pucciniomycotina</taxon>
        <taxon>Microbotryomycetes</taxon>
        <taxon>Sporidiobolales</taxon>
        <taxon>Sporidiobolaceae</taxon>
        <taxon>Rhodotorula</taxon>
    </lineage>
</organism>
<dbReference type="OrthoDB" id="369569at2759"/>
<dbReference type="PANTHER" id="PTHR19315">
    <property type="entry name" value="ER MEMBRANE PROTEIN COMPLEX SUBUNIT 4"/>
    <property type="match status" value="1"/>
</dbReference>
<accession>A0A0K3CB39</accession>
<keyword evidence="7 8" id="KW-0472">Membrane</keyword>
<feature type="transmembrane region" description="Helical" evidence="8">
    <location>
        <begin position="129"/>
        <end position="150"/>
    </location>
</feature>
<evidence type="ECO:0000256" key="6">
    <source>
        <dbReference type="ARBA" id="ARBA00022989"/>
    </source>
</evidence>
<dbReference type="InterPro" id="IPR009445">
    <property type="entry name" value="TMEM85/Emc4"/>
</dbReference>
<dbReference type="GO" id="GO:0005789">
    <property type="term" value="C:endoplasmic reticulum membrane"/>
    <property type="evidence" value="ECO:0007669"/>
    <property type="project" value="UniProtKB-SubCell"/>
</dbReference>
<reference evidence="10 12" key="2">
    <citation type="journal article" date="2018" name="Elife">
        <title>Functional genomics of lipid metabolism in the oleaginous yeast Rhodosporidium toruloides.</title>
        <authorList>
            <person name="Coradetti S.T."/>
            <person name="Pinel D."/>
            <person name="Geiselman G."/>
            <person name="Ito M."/>
            <person name="Mondo S."/>
            <person name="Reilly M.C."/>
            <person name="Cheng Y.F."/>
            <person name="Bauer S."/>
            <person name="Grigoriev I."/>
            <person name="Gladden J.M."/>
            <person name="Simmons B.A."/>
            <person name="Brem R."/>
            <person name="Arkin A.P."/>
            <person name="Skerker J.M."/>
        </authorList>
    </citation>
    <scope>NUCLEOTIDE SEQUENCE [LARGE SCALE GENOMIC DNA]</scope>
    <source>
        <strain evidence="10 12">NBRC 0880</strain>
    </source>
</reference>
<evidence type="ECO:0000256" key="4">
    <source>
        <dbReference type="ARBA" id="ARBA00022692"/>
    </source>
</evidence>
<dbReference type="Pfam" id="PF06417">
    <property type="entry name" value="EMC4"/>
    <property type="match status" value="1"/>
</dbReference>
<evidence type="ECO:0000256" key="5">
    <source>
        <dbReference type="ARBA" id="ARBA00022824"/>
    </source>
</evidence>
<evidence type="ECO:0000313" key="10">
    <source>
        <dbReference type="EMBL" id="PRQ75903.1"/>
    </source>
</evidence>
<dbReference type="Proteomes" id="UP000239560">
    <property type="component" value="Unassembled WGS sequence"/>
</dbReference>
<keyword evidence="5" id="KW-0256">Endoplasmic reticulum</keyword>
<reference evidence="9 11" key="1">
    <citation type="submission" date="2015-07" db="EMBL/GenBank/DDBJ databases">
        <authorList>
            <person name="Cajimat M.N.B."/>
            <person name="Milazzo M.L."/>
            <person name="Fulhorst C.F."/>
        </authorList>
    </citation>
    <scope>NUCLEOTIDE SEQUENCE [LARGE SCALE GENOMIC DNA]</scope>
    <source>
        <strain evidence="9">Single colony</strain>
    </source>
</reference>
<dbReference type="OMA" id="MNIFVMF"/>
<gene>
    <name evidence="9" type="primary">FGENESH: predicted gene_3.159</name>
    <name evidence="10" type="ORF">AAT19DRAFT_12925</name>
    <name evidence="9" type="ORF">BN2166_0017080</name>
</gene>
<evidence type="ECO:0000256" key="7">
    <source>
        <dbReference type="ARBA" id="ARBA00023136"/>
    </source>
</evidence>
<comment type="similarity">
    <text evidence="2">Belongs to the EMC4 family.</text>
</comment>
<keyword evidence="4 8" id="KW-0812">Transmembrane</keyword>
<dbReference type="EMBL" id="LCTV02000003">
    <property type="protein sequence ID" value="PRQ75903.1"/>
    <property type="molecule type" value="Genomic_DNA"/>
</dbReference>
<keyword evidence="6 8" id="KW-1133">Transmembrane helix</keyword>